<evidence type="ECO:0000256" key="2">
    <source>
        <dbReference type="SAM" id="Phobius"/>
    </source>
</evidence>
<dbReference type="RefSeq" id="WP_367770650.1">
    <property type="nucleotide sequence ID" value="NZ_JBFNXR010000021.1"/>
</dbReference>
<feature type="transmembrane region" description="Helical" evidence="2">
    <location>
        <begin position="71"/>
        <end position="89"/>
    </location>
</feature>
<protein>
    <submittedName>
        <fullName evidence="3">Uncharacterized protein</fullName>
    </submittedName>
</protein>
<keyword evidence="4" id="KW-1185">Reference proteome</keyword>
<dbReference type="EMBL" id="JBFNXR010000021">
    <property type="protein sequence ID" value="MEW9854565.1"/>
    <property type="molecule type" value="Genomic_DNA"/>
</dbReference>
<accession>A0ABV3R949</accession>
<reference evidence="3 4" key="1">
    <citation type="submission" date="2024-06" db="EMBL/GenBank/DDBJ databases">
        <title>Novosphingobium rhizovicinus M1R2S20.</title>
        <authorList>
            <person name="Sun J.-Q."/>
        </authorList>
    </citation>
    <scope>NUCLEOTIDE SEQUENCE [LARGE SCALE GENOMIC DNA]</scope>
    <source>
        <strain evidence="3 4">M1R2S20</strain>
    </source>
</reference>
<evidence type="ECO:0000256" key="1">
    <source>
        <dbReference type="SAM" id="MobiDB-lite"/>
    </source>
</evidence>
<feature type="region of interest" description="Disordered" evidence="1">
    <location>
        <begin position="97"/>
        <end position="120"/>
    </location>
</feature>
<comment type="caution">
    <text evidence="3">The sequence shown here is derived from an EMBL/GenBank/DDBJ whole genome shotgun (WGS) entry which is preliminary data.</text>
</comment>
<dbReference type="Proteomes" id="UP001556118">
    <property type="component" value="Unassembled WGS sequence"/>
</dbReference>
<name>A0ABV3R949_9SPHN</name>
<sequence>MADSTRKRSGRRQPITRHRLFPAVVALWFGALFGLVSLAIRPTVIEHLVAATGIDSFIPMAAPPLGATTRLLLALLMTGLGCAVGALVARRFAKPVKKKPRPSSDADTSQSADEPASGSPVAFFGRRRRLAVEQENTPELPTAAVLQRQLAPAVDLHDGAAEEDGEDSGSSKLQVLNFAELVPELDETDSDHPWAQEFHRAMAATDAAEPAERGSAQPEAPLVFMPSHSEDEPASQDGKRNKLFDAYAHAKRLRVDAQDPAATTAPEPGFASLVEQATGRDENLANHDAAKEHIVAAPQNVRDPGTVSPTPHRDSAANRIASAPLEELSHVELLERLAMALERRRAAFARAAAEKSGADSGFDPMEQSDREEDARSRGAGYSSLLDLSMRMVARTPIEDENPSEQPASEPVVMFPANPVTSPMSAEAGRGEERARPRRVFDAPAGAQHDLHETERALEDALARLQRMSGAA</sequence>
<gene>
    <name evidence="3" type="ORF">ABUH87_05155</name>
</gene>
<feature type="compositionally biased region" description="Basic and acidic residues" evidence="1">
    <location>
        <begin position="428"/>
        <end position="440"/>
    </location>
</feature>
<feature type="region of interest" description="Disordered" evidence="1">
    <location>
        <begin position="353"/>
        <end position="381"/>
    </location>
</feature>
<organism evidence="3 4">
    <name type="scientific">Novosphingobium rhizovicinum</name>
    <dbReference type="NCBI Taxonomy" id="3228928"/>
    <lineage>
        <taxon>Bacteria</taxon>
        <taxon>Pseudomonadati</taxon>
        <taxon>Pseudomonadota</taxon>
        <taxon>Alphaproteobacteria</taxon>
        <taxon>Sphingomonadales</taxon>
        <taxon>Sphingomonadaceae</taxon>
        <taxon>Novosphingobium</taxon>
    </lineage>
</organism>
<keyword evidence="2" id="KW-0812">Transmembrane</keyword>
<feature type="transmembrane region" description="Helical" evidence="2">
    <location>
        <begin position="20"/>
        <end position="40"/>
    </location>
</feature>
<evidence type="ECO:0000313" key="3">
    <source>
        <dbReference type="EMBL" id="MEW9854565.1"/>
    </source>
</evidence>
<feature type="region of interest" description="Disordered" evidence="1">
    <location>
        <begin position="398"/>
        <end position="453"/>
    </location>
</feature>
<keyword evidence="2" id="KW-1133">Transmembrane helix</keyword>
<proteinExistence type="predicted"/>
<evidence type="ECO:0000313" key="4">
    <source>
        <dbReference type="Proteomes" id="UP001556118"/>
    </source>
</evidence>
<keyword evidence="2" id="KW-0472">Membrane</keyword>